<reference evidence="2" key="1">
    <citation type="submission" date="2017-07" db="EMBL/GenBank/DDBJ databases">
        <title>Taro Niue Genome Assembly and Annotation.</title>
        <authorList>
            <person name="Atibalentja N."/>
            <person name="Keating K."/>
            <person name="Fields C.J."/>
        </authorList>
    </citation>
    <scope>NUCLEOTIDE SEQUENCE</scope>
    <source>
        <strain evidence="2">Niue_2</strain>
        <tissue evidence="2">Leaf</tissue>
    </source>
</reference>
<name>A0A843TCU9_COLES</name>
<evidence type="ECO:0000313" key="2">
    <source>
        <dbReference type="EMBL" id="MQL68057.1"/>
    </source>
</evidence>
<dbReference type="Proteomes" id="UP000652761">
    <property type="component" value="Unassembled WGS sequence"/>
</dbReference>
<proteinExistence type="predicted"/>
<keyword evidence="3" id="KW-1185">Reference proteome</keyword>
<sequence length="176" mass="19453">MSLSHCRLSLSRTYNSSKGVRVSRSYRGHSLPQNTLKPPAISRFTPNPPRAPTGIAPRYGVSSRNSTTPHVPRSFNQPSVPVRRFRTTGTRNWGKRKRETGEKPALGFTSTPLLPIATATLNVHILSRQVHTVNGHIPGRQQNSQVDVNPSAANSNRHPKRPHPEPPSSCSQRPHT</sequence>
<organism evidence="2 3">
    <name type="scientific">Colocasia esculenta</name>
    <name type="common">Wild taro</name>
    <name type="synonym">Arum esculentum</name>
    <dbReference type="NCBI Taxonomy" id="4460"/>
    <lineage>
        <taxon>Eukaryota</taxon>
        <taxon>Viridiplantae</taxon>
        <taxon>Streptophyta</taxon>
        <taxon>Embryophyta</taxon>
        <taxon>Tracheophyta</taxon>
        <taxon>Spermatophyta</taxon>
        <taxon>Magnoliopsida</taxon>
        <taxon>Liliopsida</taxon>
        <taxon>Araceae</taxon>
        <taxon>Aroideae</taxon>
        <taxon>Colocasieae</taxon>
        <taxon>Colocasia</taxon>
    </lineage>
</organism>
<feature type="region of interest" description="Disordered" evidence="1">
    <location>
        <begin position="135"/>
        <end position="176"/>
    </location>
</feature>
<evidence type="ECO:0000313" key="3">
    <source>
        <dbReference type="Proteomes" id="UP000652761"/>
    </source>
</evidence>
<feature type="compositionally biased region" description="Polar residues" evidence="1">
    <location>
        <begin position="62"/>
        <end position="78"/>
    </location>
</feature>
<dbReference type="AlphaFoldDB" id="A0A843TCU9"/>
<dbReference type="EMBL" id="NMUH01000006">
    <property type="protein sequence ID" value="MQL68057.1"/>
    <property type="molecule type" value="Genomic_DNA"/>
</dbReference>
<accession>A0A843TCU9</accession>
<protein>
    <submittedName>
        <fullName evidence="2">Uncharacterized protein</fullName>
    </submittedName>
</protein>
<comment type="caution">
    <text evidence="2">The sequence shown here is derived from an EMBL/GenBank/DDBJ whole genome shotgun (WGS) entry which is preliminary data.</text>
</comment>
<feature type="region of interest" description="Disordered" evidence="1">
    <location>
        <begin position="58"/>
        <end position="78"/>
    </location>
</feature>
<evidence type="ECO:0000256" key="1">
    <source>
        <dbReference type="SAM" id="MobiDB-lite"/>
    </source>
</evidence>
<gene>
    <name evidence="2" type="ORF">Taro_000309</name>
</gene>
<feature type="compositionally biased region" description="Polar residues" evidence="1">
    <location>
        <begin position="140"/>
        <end position="156"/>
    </location>
</feature>